<evidence type="ECO:0000256" key="1">
    <source>
        <dbReference type="ARBA" id="ARBA00010401"/>
    </source>
</evidence>
<dbReference type="Proteomes" id="UP000070058">
    <property type="component" value="Unassembled WGS sequence"/>
</dbReference>
<accession>A0A139SSP3</accession>
<keyword evidence="5" id="KW-1185">Reference proteome</keyword>
<evidence type="ECO:0000313" key="4">
    <source>
        <dbReference type="EMBL" id="KXU37593.1"/>
    </source>
</evidence>
<dbReference type="InterPro" id="IPR039741">
    <property type="entry name" value="UDP-sugar_pyrophosphorylase"/>
</dbReference>
<keyword evidence="3" id="KW-0548">Nucleotidyltransferase</keyword>
<protein>
    <submittedName>
        <fullName evidence="4">2-alkenal reductase</fullName>
    </submittedName>
</protein>
<dbReference type="RefSeq" id="WP_068628737.1">
    <property type="nucleotide sequence ID" value="NZ_LSZQ01000013.1"/>
</dbReference>
<dbReference type="InterPro" id="IPR029044">
    <property type="entry name" value="Nucleotide-diphossugar_trans"/>
</dbReference>
<dbReference type="InterPro" id="IPR002618">
    <property type="entry name" value="UDPGP_fam"/>
</dbReference>
<gene>
    <name evidence="4" type="ORF">AXK11_02010</name>
</gene>
<dbReference type="SUPFAM" id="SSF53448">
    <property type="entry name" value="Nucleotide-diphospho-sugar transferases"/>
    <property type="match status" value="1"/>
</dbReference>
<evidence type="ECO:0000256" key="3">
    <source>
        <dbReference type="ARBA" id="ARBA00022695"/>
    </source>
</evidence>
<dbReference type="PANTHER" id="PTHR11952:SF2">
    <property type="entry name" value="LD24639P"/>
    <property type="match status" value="1"/>
</dbReference>
<evidence type="ECO:0000313" key="5">
    <source>
        <dbReference type="Proteomes" id="UP000070058"/>
    </source>
</evidence>
<proteinExistence type="inferred from homology"/>
<dbReference type="EMBL" id="LSZQ01000013">
    <property type="protein sequence ID" value="KXU37593.1"/>
    <property type="molecule type" value="Genomic_DNA"/>
</dbReference>
<sequence length="493" mass="52894">MPTHALIDAFRAAGQGQVFRFFDKLDEAGRDRLLAQAAEIDLGELARLKATLLGECSAAGEGRVGGGAAGGAGVDLSDLEPAPYEPLPEHGGDAAEWAAARSAGEAALRAGRVAAFTVAGGQGTRLGFDGPKGTFPVTPLRAKSLFQVFAEKLLAAQRRYGRPLHWFIMTSTQNHEATAQFFAEHAYFGLAPERVHLFRQGRMPAVDFEGRILLEAPDRIAMSPDGHGGSLRALSRSGALDLMAREGIDTLSYFQVDNPMVRCIDPAFIGWHLLRGSEMSSKMLPKAHAAEKLGHFCMQRGRLVVVEYSDLPQAMQEERAAATGELRFNAGSIAIHLLNREFVRRMSAGGAESLGFHRADKKIPTLDETGQPLSPPAPNGVKFELFVFDALPFARNPVVIETSRADEFSPVKNATGADSPQSCRADQLRQYARWFAAAGLPAGQLAPLALDASGLPQIGLEVSPLFAEDAASFAESWAKLSPPPPIADGLYLE</sequence>
<organism evidence="4 5">
    <name type="scientific">Cephaloticoccus primus</name>
    <dbReference type="NCBI Taxonomy" id="1548207"/>
    <lineage>
        <taxon>Bacteria</taxon>
        <taxon>Pseudomonadati</taxon>
        <taxon>Verrucomicrobiota</taxon>
        <taxon>Opitutia</taxon>
        <taxon>Opitutales</taxon>
        <taxon>Opitutaceae</taxon>
        <taxon>Cephaloticoccus</taxon>
    </lineage>
</organism>
<evidence type="ECO:0000256" key="2">
    <source>
        <dbReference type="ARBA" id="ARBA00022679"/>
    </source>
</evidence>
<dbReference type="Gene3D" id="3.90.550.10">
    <property type="entry name" value="Spore Coat Polysaccharide Biosynthesis Protein SpsA, Chain A"/>
    <property type="match status" value="1"/>
</dbReference>
<dbReference type="CDD" id="cd04193">
    <property type="entry name" value="UDPGlcNAc_PPase"/>
    <property type="match status" value="1"/>
</dbReference>
<keyword evidence="2" id="KW-0808">Transferase</keyword>
<dbReference type="Pfam" id="PF01704">
    <property type="entry name" value="UDPGP"/>
    <property type="match status" value="1"/>
</dbReference>
<dbReference type="PANTHER" id="PTHR11952">
    <property type="entry name" value="UDP- GLUCOSE PYROPHOSPHORYLASE"/>
    <property type="match status" value="1"/>
</dbReference>
<dbReference type="GO" id="GO:0070569">
    <property type="term" value="F:uridylyltransferase activity"/>
    <property type="evidence" value="ECO:0007669"/>
    <property type="project" value="InterPro"/>
</dbReference>
<dbReference type="AlphaFoldDB" id="A0A139SSP3"/>
<name>A0A139SSP3_9BACT</name>
<dbReference type="OrthoDB" id="9806910at2"/>
<comment type="similarity">
    <text evidence="1">Belongs to the UDPGP type 1 family.</text>
</comment>
<reference evidence="5" key="1">
    <citation type="submission" date="2016-02" db="EMBL/GenBank/DDBJ databases">
        <authorList>
            <person name="Sanders J.G."/>
            <person name="Lin J.Y."/>
            <person name="Wertz J.T."/>
            <person name="Russell J.A."/>
            <person name="Moreau C.S."/>
            <person name="Powell S."/>
        </authorList>
    </citation>
    <scope>NUCLEOTIDE SEQUENCE [LARGE SCALE GENOMIC DNA]</scope>
    <source>
        <strain evidence="5">CAG34</strain>
    </source>
</reference>
<comment type="caution">
    <text evidence="4">The sequence shown here is derived from an EMBL/GenBank/DDBJ whole genome shotgun (WGS) entry which is preliminary data.</text>
</comment>
<dbReference type="STRING" id="1548207.AXK11_02010"/>